<dbReference type="InterPro" id="IPR046906">
    <property type="entry name" value="Mab-21_HhH/H2TH-like"/>
</dbReference>
<dbReference type="PANTHER" id="PTHR24198">
    <property type="entry name" value="ANKYRIN REPEAT AND PROTEIN KINASE DOMAIN-CONTAINING PROTEIN"/>
    <property type="match status" value="1"/>
</dbReference>
<keyword evidence="2 3" id="KW-0040">ANK repeat</keyword>
<dbReference type="Proteomes" id="UP000215902">
    <property type="component" value="Unassembled WGS sequence"/>
</dbReference>
<dbReference type="OrthoDB" id="20872at2759"/>
<organism evidence="5 6">
    <name type="scientific">Macrostomum lignano</name>
    <dbReference type="NCBI Taxonomy" id="282301"/>
    <lineage>
        <taxon>Eukaryota</taxon>
        <taxon>Metazoa</taxon>
        <taxon>Spiralia</taxon>
        <taxon>Lophotrochozoa</taxon>
        <taxon>Platyhelminthes</taxon>
        <taxon>Rhabditophora</taxon>
        <taxon>Macrostomorpha</taxon>
        <taxon>Macrostomida</taxon>
        <taxon>Macrostomidae</taxon>
        <taxon>Macrostomum</taxon>
    </lineage>
</organism>
<comment type="caution">
    <text evidence="5">The sequence shown here is derived from an EMBL/GenBank/DDBJ whole genome shotgun (WGS) entry which is preliminary data.</text>
</comment>
<dbReference type="SUPFAM" id="SSF48403">
    <property type="entry name" value="Ankyrin repeat"/>
    <property type="match status" value="2"/>
</dbReference>
<evidence type="ECO:0000313" key="5">
    <source>
        <dbReference type="EMBL" id="PAA50530.1"/>
    </source>
</evidence>
<evidence type="ECO:0000256" key="1">
    <source>
        <dbReference type="ARBA" id="ARBA00022737"/>
    </source>
</evidence>
<dbReference type="InterPro" id="IPR002110">
    <property type="entry name" value="Ankyrin_rpt"/>
</dbReference>
<accession>A0A267DMJ1</accession>
<dbReference type="AlphaFoldDB" id="A0A267DMJ1"/>
<feature type="repeat" description="ANK" evidence="3">
    <location>
        <begin position="495"/>
        <end position="527"/>
    </location>
</feature>
<evidence type="ECO:0000259" key="4">
    <source>
        <dbReference type="Pfam" id="PF20266"/>
    </source>
</evidence>
<protein>
    <recommendedName>
        <fullName evidence="4">Mab-21-like HhH/H2TH-like domain-containing protein</fullName>
    </recommendedName>
</protein>
<dbReference type="PROSITE" id="PS50088">
    <property type="entry name" value="ANK_REPEAT"/>
    <property type="match status" value="2"/>
</dbReference>
<dbReference type="InterPro" id="IPR036770">
    <property type="entry name" value="Ankyrin_rpt-contain_sf"/>
</dbReference>
<name>A0A267DMJ1_9PLAT</name>
<dbReference type="Pfam" id="PF13637">
    <property type="entry name" value="Ank_4"/>
    <property type="match status" value="1"/>
</dbReference>
<dbReference type="Gene3D" id="1.25.40.20">
    <property type="entry name" value="Ankyrin repeat-containing domain"/>
    <property type="match status" value="2"/>
</dbReference>
<feature type="repeat" description="ANK" evidence="3">
    <location>
        <begin position="528"/>
        <end position="560"/>
    </location>
</feature>
<evidence type="ECO:0000256" key="2">
    <source>
        <dbReference type="ARBA" id="ARBA00023043"/>
    </source>
</evidence>
<feature type="domain" description="Mab-21-like HhH/H2TH-like" evidence="4">
    <location>
        <begin position="819"/>
        <end position="891"/>
    </location>
</feature>
<keyword evidence="6" id="KW-1185">Reference proteome</keyword>
<proteinExistence type="predicted"/>
<reference evidence="5 6" key="1">
    <citation type="submission" date="2017-06" db="EMBL/GenBank/DDBJ databases">
        <title>A platform for efficient transgenesis in Macrostomum lignano, a flatworm model organism for stem cell research.</title>
        <authorList>
            <person name="Berezikov E."/>
        </authorList>
    </citation>
    <scope>NUCLEOTIDE SEQUENCE [LARGE SCALE GENOMIC DNA]</scope>
    <source>
        <strain evidence="5">DV1</strain>
        <tissue evidence="5">Whole organism</tissue>
    </source>
</reference>
<dbReference type="PROSITE" id="PS50297">
    <property type="entry name" value="ANK_REP_REGION"/>
    <property type="match status" value="2"/>
</dbReference>
<dbReference type="SMART" id="SM00248">
    <property type="entry name" value="ANK"/>
    <property type="match status" value="4"/>
</dbReference>
<evidence type="ECO:0000313" key="6">
    <source>
        <dbReference type="Proteomes" id="UP000215902"/>
    </source>
</evidence>
<gene>
    <name evidence="5" type="ORF">BOX15_Mlig010212g1</name>
</gene>
<dbReference type="Pfam" id="PF20266">
    <property type="entry name" value="Mab-21_C"/>
    <property type="match status" value="1"/>
</dbReference>
<keyword evidence="1" id="KW-0677">Repeat</keyword>
<dbReference type="PANTHER" id="PTHR24198:SF165">
    <property type="entry name" value="ANKYRIN REPEAT-CONTAINING PROTEIN-RELATED"/>
    <property type="match status" value="1"/>
</dbReference>
<dbReference type="STRING" id="282301.A0A267DMJ1"/>
<evidence type="ECO:0000256" key="3">
    <source>
        <dbReference type="PROSITE-ProRule" id="PRU00023"/>
    </source>
</evidence>
<dbReference type="EMBL" id="NIVC01003615">
    <property type="protein sequence ID" value="PAA50530.1"/>
    <property type="molecule type" value="Genomic_DNA"/>
</dbReference>
<sequence>MTEKVRIRQAVNRGDVEAVRDHLKTLPSYRDRDTFCHDSTRTAAHSRQWEMAQFLAQSINDGRTRDTCCFETAQTATMYKQWPWLNVFVQAISNRETRDLCCQQIAPYAARNEQWDLVRFLVQEAANPTVKDQLRAAGSESASKFAQWDVAESLLREIANQDIRDECCSKVLKTAAAKHQWDLVRLVAQLIQCERKRDRSCVETAKSAAKDGQQELVRFLVQQIGDQSLKDRCCMEASEAASNARRWPLVRLLVELFFDSGMRDRICVHAAKAALRFGQLEELKFFVETVADRSLKDQFCIEAAKSAAKERLWRAVEFLVMTVVDERSRDQCCKDAVKSAASECKWELVGSLVSAISDPNISDQCCIEAAKCSASVGKQEIVEFLFHALKNPDSQIAFRRECAVAACCRLREEFVAFLGVEPDWLFEFSHVLSFTASMAIEGRNSVLKSTLSKMNPDRITQLLCLSISHCHVSLALTLMDDERFSKEHVDVPDSSGATALMLAADSGHHELIDKLLDLGASVRAQDHQGRTALTRACEAGHIRTAKLLKDRGANADHRDGQGLTCTQLAERLGHSQLLRLLCPEKVSSPPIKKPVALSRKPSSSLPSFKDDVQQDEQLSEELHQLLSKAGFTSERAECQQRMACLLEGVAKTLTEYSRKMTGSYAEGWANSLMQVNGRTAADSDIDWTVLVRGQTFHLEDGCGKFRECNNVEKLKVAEGHAQVTVGSGSQPAVTVGASGVRPALDTCHAIECCSSFCEDRIEKLIKNYGWVHLVRATRPSSTNELRVSFSFQEREIMRQLNTIQGQLFTIIKFIFKRHLPLNLSTPGLKSYHAKTLLFFMLEKHGMENGEAWKPQKLISLIKESLSMLLSFIDKSNSADVCMPHFFMPGAPLYFKNAGIGGDFDNTKARIRSRLSELRGDISGVLKQLKVLVRPLESENFYFHPFTLLPLTASPAELEIRSGMALQEQHSRLARVYQVLHQCLDELQSESSDRDTLTGQLGQLDQLPSCKYAAMCLAAIVSLRFGETAESERILMELQKRRVKSGLSPREVQTLDTDWAWRFCLPCHNPPHFPFLPGFTQSLFTARLSQPSSSHLYVNFRCLSWSLQAELLHDRSPIVFGEWLEDLQEDPDLEELLTLAHYSDCREHVMFCLEQMEIIRDERRVAMDTQDHEKIRCVTEKLQRLSKSPQARRS</sequence>
<dbReference type="Gene3D" id="1.10.1410.40">
    <property type="match status" value="1"/>
</dbReference>